<dbReference type="Gene3D" id="3.40.50.300">
    <property type="entry name" value="P-loop containing nucleotide triphosphate hydrolases"/>
    <property type="match status" value="1"/>
</dbReference>
<dbReference type="PANTHER" id="PTHR24221">
    <property type="entry name" value="ATP-BINDING CASSETTE SUB-FAMILY B"/>
    <property type="match status" value="1"/>
</dbReference>
<keyword evidence="2" id="KW-0813">Transport</keyword>
<evidence type="ECO:0000259" key="11">
    <source>
        <dbReference type="PROSITE" id="PS50929"/>
    </source>
</evidence>
<evidence type="ECO:0000256" key="3">
    <source>
        <dbReference type="ARBA" id="ARBA00022475"/>
    </source>
</evidence>
<name>A0AAU9D720_9ACTN</name>
<dbReference type="GO" id="GO:0140359">
    <property type="term" value="F:ABC-type transporter activity"/>
    <property type="evidence" value="ECO:0007669"/>
    <property type="project" value="InterPro"/>
</dbReference>
<keyword evidence="6" id="KW-0067">ATP-binding</keyword>
<evidence type="ECO:0000256" key="5">
    <source>
        <dbReference type="ARBA" id="ARBA00022741"/>
    </source>
</evidence>
<dbReference type="GO" id="GO:0005524">
    <property type="term" value="F:ATP binding"/>
    <property type="evidence" value="ECO:0007669"/>
    <property type="project" value="UniProtKB-KW"/>
</dbReference>
<gene>
    <name evidence="12" type="ORF">ATTO_07310</name>
</gene>
<dbReference type="SUPFAM" id="SSF90123">
    <property type="entry name" value="ABC transporter transmembrane region"/>
    <property type="match status" value="1"/>
</dbReference>
<keyword evidence="3" id="KW-1003">Cell membrane</keyword>
<evidence type="ECO:0000313" key="13">
    <source>
        <dbReference type="Proteomes" id="UP001431186"/>
    </source>
</evidence>
<dbReference type="KEGG" id="lcal:ATTO_07310"/>
<dbReference type="GO" id="GO:0005886">
    <property type="term" value="C:plasma membrane"/>
    <property type="evidence" value="ECO:0007669"/>
    <property type="project" value="UniProtKB-SubCell"/>
</dbReference>
<dbReference type="PANTHER" id="PTHR24221:SF276">
    <property type="entry name" value="ABC TRANSPORTER, ATP-BINDING_PERMEASE PROTEIN"/>
    <property type="match status" value="1"/>
</dbReference>
<reference evidence="12" key="1">
    <citation type="submission" date="2021-11" db="EMBL/GenBank/DDBJ databases">
        <title>Complete genome sequence of Atopobiaceae bacterium TOC12.</title>
        <authorList>
            <person name="Morinaga K."/>
            <person name="Kusada H."/>
            <person name="Tamaki H."/>
        </authorList>
    </citation>
    <scope>NUCLEOTIDE SEQUENCE</scope>
    <source>
        <strain evidence="12">TOC12</strain>
    </source>
</reference>
<dbReference type="AlphaFoldDB" id="A0AAU9D720"/>
<dbReference type="InterPro" id="IPR017871">
    <property type="entry name" value="ABC_transporter-like_CS"/>
</dbReference>
<dbReference type="InterPro" id="IPR036640">
    <property type="entry name" value="ABC1_TM_sf"/>
</dbReference>
<dbReference type="InterPro" id="IPR003593">
    <property type="entry name" value="AAA+_ATPase"/>
</dbReference>
<dbReference type="InterPro" id="IPR027417">
    <property type="entry name" value="P-loop_NTPase"/>
</dbReference>
<sequence>MKLLGFLKRHLGAVVICFALICGQAYFQLMLPTAMSDIVDVGIQQGGIDSPVPHTIRDTALRDLEMFMSESDAAKVDGVYGPANGNGVRTFIGNQQQASAEGEIARLIAVPECVALSLEKGIDASALSLDSGTSMEAPRSQLPVTITLNEVRQLFEAGLIGRDELAQDAQKMMDAMGSVAGSMVDQRAVDYVRAEYEAQGLDLNEIQTNYLGTMALSMFWLCVGMVLCSVSVSFVAAHTSARVARELRSELFSKVMSFGPGEVNQFSQASLMTRTTNDVQQVQMTTFVLLRMVMMAPVLAVLALIQVWSMASGLEWTIGVAVLAIAAVMGTLLGLTMPKFKHMQVLVDRVNLVARDMLDGLMPIRAYGREDFELERFGQANRDLMKTQLFTNSAMAFAMPAIMLVMNLVSLLIVWSGAGAIDAGNLQVGTMIAFISYAMEIVMSFMILAMVLVMLPRAEVSAERIDEVLDCPVAVQNPARPKALPARERGVLTFDDVSFTYPDATYPVVEHVSFRTEPGHTTALIGSTGSGKSTLVALIPRLYDATSGSISLDGVDVRSLELAELRDRVGYVPQQGLLFSGTIASNVKFAGDQVSDEAMRWALDVAQAKDFVDQTEDGTATAIAQKGSNVSGGQRQRLSIARALAKDPEVLVFDDSFSALDYATDAKLRHALADEVKEAAVVIVAQRVATIMGADEILVLDEGTVCGRGTHEDLLRCCPTYLEIATSQLSLQELGLTQAEVDAVLGTDESRQEAAIGQEVHDLASEIASSETYESALEGGER</sequence>
<dbReference type="InterPro" id="IPR003439">
    <property type="entry name" value="ABC_transporter-like_ATP-bd"/>
</dbReference>
<feature type="transmembrane region" description="Helical" evidence="9">
    <location>
        <begin position="214"/>
        <end position="237"/>
    </location>
</feature>
<dbReference type="Gene3D" id="1.20.1560.10">
    <property type="entry name" value="ABC transporter type 1, transmembrane domain"/>
    <property type="match status" value="1"/>
</dbReference>
<dbReference type="GO" id="GO:0016887">
    <property type="term" value="F:ATP hydrolysis activity"/>
    <property type="evidence" value="ECO:0007669"/>
    <property type="project" value="InterPro"/>
</dbReference>
<dbReference type="Proteomes" id="UP001431186">
    <property type="component" value="Chromosome"/>
</dbReference>
<accession>A0AAU9D720</accession>
<dbReference type="Pfam" id="PF00005">
    <property type="entry name" value="ABC_tran"/>
    <property type="match status" value="1"/>
</dbReference>
<feature type="domain" description="ABC transmembrane type-1" evidence="11">
    <location>
        <begin position="175"/>
        <end position="457"/>
    </location>
</feature>
<evidence type="ECO:0000256" key="4">
    <source>
        <dbReference type="ARBA" id="ARBA00022692"/>
    </source>
</evidence>
<evidence type="ECO:0000256" key="8">
    <source>
        <dbReference type="ARBA" id="ARBA00023136"/>
    </source>
</evidence>
<dbReference type="InterPro" id="IPR039421">
    <property type="entry name" value="Type_1_exporter"/>
</dbReference>
<dbReference type="InterPro" id="IPR011527">
    <property type="entry name" value="ABC1_TM_dom"/>
</dbReference>
<dbReference type="SUPFAM" id="SSF52540">
    <property type="entry name" value="P-loop containing nucleoside triphosphate hydrolases"/>
    <property type="match status" value="1"/>
</dbReference>
<keyword evidence="5" id="KW-0547">Nucleotide-binding</keyword>
<evidence type="ECO:0000256" key="9">
    <source>
        <dbReference type="SAM" id="Phobius"/>
    </source>
</evidence>
<dbReference type="EMBL" id="AP025285">
    <property type="protein sequence ID" value="BDC90859.1"/>
    <property type="molecule type" value="Genomic_DNA"/>
</dbReference>
<dbReference type="RefSeq" id="WP_265592247.1">
    <property type="nucleotide sequence ID" value="NZ_AP025285.1"/>
</dbReference>
<dbReference type="Pfam" id="PF00664">
    <property type="entry name" value="ABC_membrane"/>
    <property type="match status" value="1"/>
</dbReference>
<dbReference type="PROSITE" id="PS50893">
    <property type="entry name" value="ABC_TRANSPORTER_2"/>
    <property type="match status" value="1"/>
</dbReference>
<dbReference type="SMART" id="SM00382">
    <property type="entry name" value="AAA"/>
    <property type="match status" value="1"/>
</dbReference>
<evidence type="ECO:0000256" key="7">
    <source>
        <dbReference type="ARBA" id="ARBA00022989"/>
    </source>
</evidence>
<feature type="domain" description="ABC transporter" evidence="10">
    <location>
        <begin position="492"/>
        <end position="727"/>
    </location>
</feature>
<evidence type="ECO:0000259" key="10">
    <source>
        <dbReference type="PROSITE" id="PS50893"/>
    </source>
</evidence>
<feature type="transmembrane region" description="Helical" evidence="9">
    <location>
        <begin position="316"/>
        <end position="335"/>
    </location>
</feature>
<dbReference type="FunFam" id="3.40.50.300:FF:000854">
    <property type="entry name" value="Multidrug ABC transporter ATP-binding protein"/>
    <property type="match status" value="1"/>
</dbReference>
<dbReference type="CDD" id="cd18548">
    <property type="entry name" value="ABC_6TM_Tm287_like"/>
    <property type="match status" value="1"/>
</dbReference>
<organism evidence="12 13">
    <name type="scientific">Leptogranulimonas caecicola</name>
    <dbReference type="NCBI Taxonomy" id="2894156"/>
    <lineage>
        <taxon>Bacteria</taxon>
        <taxon>Bacillati</taxon>
        <taxon>Actinomycetota</taxon>
        <taxon>Coriobacteriia</taxon>
        <taxon>Coriobacteriales</taxon>
        <taxon>Kribbibacteriaceae</taxon>
        <taxon>Leptogranulimonas</taxon>
    </lineage>
</organism>
<feature type="transmembrane region" description="Helical" evidence="9">
    <location>
        <begin position="394"/>
        <end position="418"/>
    </location>
</feature>
<evidence type="ECO:0000313" key="12">
    <source>
        <dbReference type="EMBL" id="BDC90859.1"/>
    </source>
</evidence>
<keyword evidence="8 9" id="KW-0472">Membrane</keyword>
<dbReference type="PROSITE" id="PS00211">
    <property type="entry name" value="ABC_TRANSPORTER_1"/>
    <property type="match status" value="1"/>
</dbReference>
<evidence type="ECO:0000256" key="1">
    <source>
        <dbReference type="ARBA" id="ARBA00004651"/>
    </source>
</evidence>
<evidence type="ECO:0000256" key="2">
    <source>
        <dbReference type="ARBA" id="ARBA00022448"/>
    </source>
</evidence>
<keyword evidence="7 9" id="KW-1133">Transmembrane helix</keyword>
<comment type="subcellular location">
    <subcellularLocation>
        <location evidence="1">Cell membrane</location>
        <topology evidence="1">Multi-pass membrane protein</topology>
    </subcellularLocation>
</comment>
<keyword evidence="13" id="KW-1185">Reference proteome</keyword>
<evidence type="ECO:0000256" key="6">
    <source>
        <dbReference type="ARBA" id="ARBA00022840"/>
    </source>
</evidence>
<feature type="transmembrane region" description="Helical" evidence="9">
    <location>
        <begin position="288"/>
        <end position="310"/>
    </location>
</feature>
<dbReference type="PROSITE" id="PS50929">
    <property type="entry name" value="ABC_TM1F"/>
    <property type="match status" value="1"/>
</dbReference>
<feature type="transmembrane region" description="Helical" evidence="9">
    <location>
        <begin position="430"/>
        <end position="455"/>
    </location>
</feature>
<protein>
    <submittedName>
        <fullName evidence="12">ABC transporter</fullName>
    </submittedName>
</protein>
<keyword evidence="4 9" id="KW-0812">Transmembrane</keyword>
<proteinExistence type="predicted"/>